<evidence type="ECO:0000256" key="2">
    <source>
        <dbReference type="SAM" id="MobiDB-lite"/>
    </source>
</evidence>
<feature type="region of interest" description="Disordered" evidence="2">
    <location>
        <begin position="193"/>
        <end position="212"/>
    </location>
</feature>
<evidence type="ECO:0000313" key="3">
    <source>
        <dbReference type="EMBL" id="ORX46891.1"/>
    </source>
</evidence>
<protein>
    <recommendedName>
        <fullName evidence="5">Nuclear segregation protein BFR1</fullName>
    </recommendedName>
</protein>
<reference evidence="3 4" key="1">
    <citation type="submission" date="2016-08" db="EMBL/GenBank/DDBJ databases">
        <title>Genomes of anaerobic fungi encode conserved fungal cellulosomes for biomass hydrolysis.</title>
        <authorList>
            <consortium name="DOE Joint Genome Institute"/>
            <person name="Haitjema C.H."/>
            <person name="Gilmore S.P."/>
            <person name="Henske J.K."/>
            <person name="Solomon K.V."/>
            <person name="De Groot R."/>
            <person name="Kuo A."/>
            <person name="Mondo S.J."/>
            <person name="Salamov A.A."/>
            <person name="Labutti K."/>
            <person name="Zhao Z."/>
            <person name="Chiniquy J."/>
            <person name="Barry K."/>
            <person name="Brewer H.M."/>
            <person name="Purvine S.O."/>
            <person name="Wright A.T."/>
            <person name="Boxma B."/>
            <person name="Van Alen T."/>
            <person name="Hackstein J.H."/>
            <person name="Baker S.E."/>
            <person name="Grigoriev I.V."/>
            <person name="O'Malley M.A."/>
        </authorList>
    </citation>
    <scope>NUCLEOTIDE SEQUENCE [LARGE SCALE GENOMIC DNA]</scope>
    <source>
        <strain evidence="4">finn</strain>
    </source>
</reference>
<dbReference type="Proteomes" id="UP000193719">
    <property type="component" value="Unassembled WGS sequence"/>
</dbReference>
<dbReference type="PANTHER" id="PTHR31027">
    <property type="entry name" value="NUCLEAR SEGREGATION PROTEIN BFR1"/>
    <property type="match status" value="1"/>
</dbReference>
<reference evidence="3 4" key="2">
    <citation type="submission" date="2016-08" db="EMBL/GenBank/DDBJ databases">
        <title>Pervasive Adenine N6-methylation of Active Genes in Fungi.</title>
        <authorList>
            <consortium name="DOE Joint Genome Institute"/>
            <person name="Mondo S.J."/>
            <person name="Dannebaum R.O."/>
            <person name="Kuo R.C."/>
            <person name="Labutti K."/>
            <person name="Haridas S."/>
            <person name="Kuo A."/>
            <person name="Salamov A."/>
            <person name="Ahrendt S.R."/>
            <person name="Lipzen A."/>
            <person name="Sullivan W."/>
            <person name="Andreopoulos W.B."/>
            <person name="Clum A."/>
            <person name="Lindquist E."/>
            <person name="Daum C."/>
            <person name="Ramamoorthy G.K."/>
            <person name="Gryganskyi A."/>
            <person name="Culley D."/>
            <person name="Magnuson J.K."/>
            <person name="James T.Y."/>
            <person name="O'Malley M.A."/>
            <person name="Stajich J.E."/>
            <person name="Spatafora J.W."/>
            <person name="Visel A."/>
            <person name="Grigoriev I.V."/>
        </authorList>
    </citation>
    <scope>NUCLEOTIDE SEQUENCE [LARGE SCALE GENOMIC DNA]</scope>
    <source>
        <strain evidence="4">finn</strain>
    </source>
</reference>
<dbReference type="GO" id="GO:1990904">
    <property type="term" value="C:ribonucleoprotein complex"/>
    <property type="evidence" value="ECO:0007669"/>
    <property type="project" value="TreeGrafter"/>
</dbReference>
<sequence>MSTAIKRVPKPNQEEHNAELQKIRDTVDALIKKRNELSGKFNKDDNDKLNNERNELRKTLENIRIEQGKIKKGRQEAINKVKELQALRRKKNDELRNAKQRLPVSNVKDIDSQISQLEKNIEAGVSVNEEKQLLKEISKLKQAKNTLDKVEKSVAEFNVDDKIKALDAQIKKYDEERKPFEKQYTEVKAKLDALESKRKNQSESFKSNKEERAKIQEQIEANIQKRRDLVAAFKQQREEYRNFVKADRERREEERKKKIQAERDERLAKRFEAELELAEIPAFTEEINSCNTLIKLLNSQLESKSDSAAEQVEKNNANLESSIPEGAILLNSKNDREEEVFFSGKGKKNKKQHKKAKDAENAPIKYDLGVMEAFWKLKVDVPSSIEEVKQAIKTLEEKRDNYQKNSAEQTKKNKEEAQRKIEEHRKKLEAGEEIDIDDNVEDDNE</sequence>
<organism evidence="3 4">
    <name type="scientific">Piromyces finnis</name>
    <dbReference type="NCBI Taxonomy" id="1754191"/>
    <lineage>
        <taxon>Eukaryota</taxon>
        <taxon>Fungi</taxon>
        <taxon>Fungi incertae sedis</taxon>
        <taxon>Chytridiomycota</taxon>
        <taxon>Chytridiomycota incertae sedis</taxon>
        <taxon>Neocallimastigomycetes</taxon>
        <taxon>Neocallimastigales</taxon>
        <taxon>Neocallimastigaceae</taxon>
        <taxon>Piromyces</taxon>
    </lineage>
</organism>
<evidence type="ECO:0008006" key="5">
    <source>
        <dbReference type="Google" id="ProtNLM"/>
    </source>
</evidence>
<dbReference type="InterPro" id="IPR039604">
    <property type="entry name" value="Bfr1"/>
</dbReference>
<accession>A0A1Y1V485</accession>
<feature type="region of interest" description="Disordered" evidence="2">
    <location>
        <begin position="396"/>
        <end position="445"/>
    </location>
</feature>
<feature type="compositionally biased region" description="Basic and acidic residues" evidence="2">
    <location>
        <begin position="12"/>
        <end position="21"/>
    </location>
</feature>
<dbReference type="EMBL" id="MCFH01000033">
    <property type="protein sequence ID" value="ORX46891.1"/>
    <property type="molecule type" value="Genomic_DNA"/>
</dbReference>
<gene>
    <name evidence="3" type="ORF">BCR36DRAFT_584999</name>
</gene>
<feature type="coiled-coil region" evidence="1">
    <location>
        <begin position="133"/>
        <end position="160"/>
    </location>
</feature>
<feature type="compositionally biased region" description="Basic and acidic residues" evidence="2">
    <location>
        <begin position="409"/>
        <end position="430"/>
    </location>
</feature>
<dbReference type="GO" id="GO:0008298">
    <property type="term" value="P:intracellular mRNA localization"/>
    <property type="evidence" value="ECO:0007669"/>
    <property type="project" value="TreeGrafter"/>
</dbReference>
<proteinExistence type="predicted"/>
<dbReference type="PANTHER" id="PTHR31027:SF2">
    <property type="entry name" value="LEBERCILIN DOMAIN-CONTAINING PROTEIN"/>
    <property type="match status" value="1"/>
</dbReference>
<keyword evidence="1" id="KW-0175">Coiled coil</keyword>
<name>A0A1Y1V485_9FUNG</name>
<dbReference type="GO" id="GO:0003729">
    <property type="term" value="F:mRNA binding"/>
    <property type="evidence" value="ECO:0007669"/>
    <property type="project" value="TreeGrafter"/>
</dbReference>
<feature type="compositionally biased region" description="Acidic residues" evidence="2">
    <location>
        <begin position="431"/>
        <end position="445"/>
    </location>
</feature>
<comment type="caution">
    <text evidence="3">The sequence shown here is derived from an EMBL/GenBank/DDBJ whole genome shotgun (WGS) entry which is preliminary data.</text>
</comment>
<evidence type="ECO:0000313" key="4">
    <source>
        <dbReference type="Proteomes" id="UP000193719"/>
    </source>
</evidence>
<dbReference type="GO" id="GO:0042175">
    <property type="term" value="C:nuclear outer membrane-endoplasmic reticulum membrane network"/>
    <property type="evidence" value="ECO:0007669"/>
    <property type="project" value="TreeGrafter"/>
</dbReference>
<dbReference type="STRING" id="1754191.A0A1Y1V485"/>
<dbReference type="GO" id="GO:0005783">
    <property type="term" value="C:endoplasmic reticulum"/>
    <property type="evidence" value="ECO:0007669"/>
    <property type="project" value="TreeGrafter"/>
</dbReference>
<evidence type="ECO:0000256" key="1">
    <source>
        <dbReference type="SAM" id="Coils"/>
    </source>
</evidence>
<dbReference type="OrthoDB" id="2195113at2759"/>
<keyword evidence="4" id="KW-1185">Reference proteome</keyword>
<dbReference type="AlphaFoldDB" id="A0A1Y1V485"/>
<feature type="region of interest" description="Disordered" evidence="2">
    <location>
        <begin position="1"/>
        <end position="21"/>
    </location>
</feature>